<dbReference type="InterPro" id="IPR036102">
    <property type="entry name" value="OsmC/Ohrsf"/>
</dbReference>
<dbReference type="Proteomes" id="UP000536685">
    <property type="component" value="Unassembled WGS sequence"/>
</dbReference>
<dbReference type="PANTHER" id="PTHR42830">
    <property type="entry name" value="OSMOTICALLY INDUCIBLE FAMILY PROTEIN"/>
    <property type="match status" value="1"/>
</dbReference>
<dbReference type="SUPFAM" id="SSF82784">
    <property type="entry name" value="OsmC-like"/>
    <property type="match status" value="1"/>
</dbReference>
<sequence length="157" mass="16696">MNLEHHYATSIEWAGNRGTGTSAYKAYGRETVISAAGKESIDGSSDRVFHGNPERWNPEELLISALSECHLLSYLHVAATNGIVVTAYTDDATGTLVQTADGGGHISTVTLRPRVTISGGDAELALALHAEARKKCFIAASVNFPVLHEPEILVVPA</sequence>
<dbReference type="Pfam" id="PF02566">
    <property type="entry name" value="OsmC"/>
    <property type="match status" value="1"/>
</dbReference>
<dbReference type="RefSeq" id="WP_184234255.1">
    <property type="nucleotide sequence ID" value="NZ_JACHMJ010000001.1"/>
</dbReference>
<dbReference type="InterPro" id="IPR003718">
    <property type="entry name" value="OsmC/Ohr_fam"/>
</dbReference>
<keyword evidence="2" id="KW-1185">Reference proteome</keyword>
<proteinExistence type="predicted"/>
<name>A0A841AFY5_9MICO</name>
<accession>A0A841AFY5</accession>
<dbReference type="Gene3D" id="3.30.300.20">
    <property type="match status" value="1"/>
</dbReference>
<dbReference type="PANTHER" id="PTHR42830:SF2">
    <property type="entry name" value="OSMC_OHR FAMILY PROTEIN"/>
    <property type="match status" value="1"/>
</dbReference>
<protein>
    <submittedName>
        <fullName evidence="1">Organic hydroperoxide reductase OsmC/OhrA</fullName>
    </submittedName>
</protein>
<evidence type="ECO:0000313" key="1">
    <source>
        <dbReference type="EMBL" id="MBB5842710.1"/>
    </source>
</evidence>
<comment type="caution">
    <text evidence="1">The sequence shown here is derived from an EMBL/GenBank/DDBJ whole genome shotgun (WGS) entry which is preliminary data.</text>
</comment>
<evidence type="ECO:0000313" key="2">
    <source>
        <dbReference type="Proteomes" id="UP000536685"/>
    </source>
</evidence>
<dbReference type="InterPro" id="IPR015946">
    <property type="entry name" value="KH_dom-like_a/b"/>
</dbReference>
<dbReference type="EMBL" id="JACHMJ010000001">
    <property type="protein sequence ID" value="MBB5842710.1"/>
    <property type="molecule type" value="Genomic_DNA"/>
</dbReference>
<dbReference type="AlphaFoldDB" id="A0A841AFY5"/>
<dbReference type="InterPro" id="IPR052707">
    <property type="entry name" value="OsmC_Ohr_Peroxiredoxin"/>
</dbReference>
<reference evidence="1 2" key="1">
    <citation type="submission" date="2020-08" db="EMBL/GenBank/DDBJ databases">
        <title>Sequencing the genomes of 1000 actinobacteria strains.</title>
        <authorList>
            <person name="Klenk H.-P."/>
        </authorList>
    </citation>
    <scope>NUCLEOTIDE SEQUENCE [LARGE SCALE GENOMIC DNA]</scope>
    <source>
        <strain evidence="1 2">DSM 105784</strain>
    </source>
</reference>
<organism evidence="1 2">
    <name type="scientific">Conyzicola lurida</name>
    <dbReference type="NCBI Taxonomy" id="1172621"/>
    <lineage>
        <taxon>Bacteria</taxon>
        <taxon>Bacillati</taxon>
        <taxon>Actinomycetota</taxon>
        <taxon>Actinomycetes</taxon>
        <taxon>Micrococcales</taxon>
        <taxon>Microbacteriaceae</taxon>
        <taxon>Conyzicola</taxon>
    </lineage>
</organism>
<gene>
    <name evidence="1" type="ORF">HD599_001033</name>
</gene>